<name>Q30PK7_SULDN</name>
<protein>
    <submittedName>
        <fullName evidence="2">Lytic transglycosylase, catalytic</fullName>
    </submittedName>
</protein>
<feature type="domain" description="Transglycosylase SLT" evidence="1">
    <location>
        <begin position="24"/>
        <end position="167"/>
    </location>
</feature>
<reference evidence="2 3" key="1">
    <citation type="journal article" date="2008" name="Appl. Environ. Microbiol.">
        <title>Genome of the epsilonproteobacterial chemolithoautotroph Sulfurimonas denitrificans.</title>
        <authorList>
            <person name="Sievert S.M."/>
            <person name="Scott K.M."/>
            <person name="Klotz M.G."/>
            <person name="Chain P.S.G."/>
            <person name="Hauser L.J."/>
            <person name="Hemp J."/>
            <person name="Huegler M."/>
            <person name="Land M."/>
            <person name="Lapidus A."/>
            <person name="Larimer F.W."/>
            <person name="Lucas S."/>
            <person name="Malfatti S.A."/>
            <person name="Meyer F."/>
            <person name="Paulsen I.T."/>
            <person name="Ren Q."/>
            <person name="Simon J."/>
            <person name="Bailey K."/>
            <person name="Diaz E."/>
            <person name="Fitzpatrick K.A."/>
            <person name="Glover B."/>
            <person name="Gwatney N."/>
            <person name="Korajkic A."/>
            <person name="Long A."/>
            <person name="Mobberley J.M."/>
            <person name="Pantry S.N."/>
            <person name="Pazder G."/>
            <person name="Peterson S."/>
            <person name="Quintanilla J.D."/>
            <person name="Sprinkle R."/>
            <person name="Stephens J."/>
            <person name="Thomas P."/>
            <person name="Vaughn R."/>
            <person name="Weber M.J."/>
            <person name="Wooten L.L."/>
        </authorList>
    </citation>
    <scope>NUCLEOTIDE SEQUENCE [LARGE SCALE GENOMIC DNA]</scope>
    <source>
        <strain evidence="3">ATCC 33889 / DSM 1251</strain>
    </source>
</reference>
<dbReference type="InterPro" id="IPR008258">
    <property type="entry name" value="Transglycosylase_SLT_dom_1"/>
</dbReference>
<dbReference type="CAZy" id="GH23">
    <property type="family name" value="Glycoside Hydrolase Family 23"/>
</dbReference>
<dbReference type="OrthoDB" id="9808681at2"/>
<dbReference type="eggNOG" id="COG0741">
    <property type="taxonomic scope" value="Bacteria"/>
</dbReference>
<organism evidence="2 3">
    <name type="scientific">Sulfurimonas denitrificans (strain ATCC 33889 / DSM 1251)</name>
    <name type="common">Thiomicrospira denitrificans (strain ATCC 33889 / DSM 1251)</name>
    <dbReference type="NCBI Taxonomy" id="326298"/>
    <lineage>
        <taxon>Bacteria</taxon>
        <taxon>Pseudomonadati</taxon>
        <taxon>Campylobacterota</taxon>
        <taxon>Epsilonproteobacteria</taxon>
        <taxon>Campylobacterales</taxon>
        <taxon>Sulfurimonadaceae</taxon>
        <taxon>Sulfurimonas</taxon>
    </lineage>
</organism>
<dbReference type="Gene3D" id="1.10.530.10">
    <property type="match status" value="1"/>
</dbReference>
<dbReference type="SUPFAM" id="SSF53955">
    <property type="entry name" value="Lysozyme-like"/>
    <property type="match status" value="1"/>
</dbReference>
<sequence length="201" mass="23202">MKIIWLLWIVLVVGLHAATNIWMSTGNSQGIDPRLLYAISKVESNHNPLVVSVNYQKLNRVQTDMLYLMLQSRNIKYNTYTKVVSIYSKDITQAKQVISFLDQNNYPSFDIGLMQINNVHKEVLKSLKISLHNLLNEQTNLNVASGILWNCYKKHRSNKEAINAYNGRIVGNDYYTKVSEVLNKLLLPHESTSKNLFYRIL</sequence>
<evidence type="ECO:0000259" key="1">
    <source>
        <dbReference type="Pfam" id="PF01464"/>
    </source>
</evidence>
<dbReference type="InterPro" id="IPR023346">
    <property type="entry name" value="Lysozyme-like_dom_sf"/>
</dbReference>
<evidence type="ECO:0000313" key="3">
    <source>
        <dbReference type="Proteomes" id="UP000002714"/>
    </source>
</evidence>
<dbReference type="Proteomes" id="UP000002714">
    <property type="component" value="Chromosome"/>
</dbReference>
<dbReference type="KEGG" id="tdn:Suden_1800"/>
<proteinExistence type="predicted"/>
<keyword evidence="3" id="KW-1185">Reference proteome</keyword>
<dbReference type="EMBL" id="CP000153">
    <property type="protein sequence ID" value="ABB45074.1"/>
    <property type="molecule type" value="Genomic_DNA"/>
</dbReference>
<dbReference type="STRING" id="326298.Suden_1800"/>
<dbReference type="RefSeq" id="WP_011373414.1">
    <property type="nucleotide sequence ID" value="NC_007575.1"/>
</dbReference>
<dbReference type="AlphaFoldDB" id="Q30PK7"/>
<accession>Q30PK7</accession>
<gene>
    <name evidence="2" type="ordered locus">Suden_1800</name>
</gene>
<evidence type="ECO:0000313" key="2">
    <source>
        <dbReference type="EMBL" id="ABB45074.1"/>
    </source>
</evidence>
<dbReference type="HOGENOM" id="CLU_1359800_0_0_7"/>
<dbReference type="Pfam" id="PF01464">
    <property type="entry name" value="SLT"/>
    <property type="match status" value="1"/>
</dbReference>